<organism evidence="3 4">
    <name type="scientific">Kitasatospora cineracea</name>
    <dbReference type="NCBI Taxonomy" id="88074"/>
    <lineage>
        <taxon>Bacteria</taxon>
        <taxon>Bacillati</taxon>
        <taxon>Actinomycetota</taxon>
        <taxon>Actinomycetes</taxon>
        <taxon>Kitasatosporales</taxon>
        <taxon>Streptomycetaceae</taxon>
        <taxon>Kitasatospora</taxon>
    </lineage>
</organism>
<evidence type="ECO:0000313" key="4">
    <source>
        <dbReference type="Proteomes" id="UP000267408"/>
    </source>
</evidence>
<keyword evidence="2" id="KW-0472">Membrane</keyword>
<dbReference type="RefSeq" id="WP_123555500.1">
    <property type="nucleotide sequence ID" value="NZ_RJVJ01000001.1"/>
</dbReference>
<sequence>MNEPSNDSGASGAAVGGAIGAVVGGVAAAALVAQTQALIGQVGAAAVKVEVENLQTFKKRVDDLLSTLDSSAAGQGTISRQQLAPGQLGQDFGQAGDLMSSYTTVHANLDQLSRTLSMQIEAMSASIDMAARGYQNADAAQQEKFQSLLNRTGAQSQLPPAGGAQARAGQQQPGHPAAAPGSSVQQGSY</sequence>
<feature type="region of interest" description="Disordered" evidence="1">
    <location>
        <begin position="150"/>
        <end position="189"/>
    </location>
</feature>
<dbReference type="OrthoDB" id="3855104at2"/>
<gene>
    <name evidence="3" type="ORF">EDD39_2436</name>
</gene>
<dbReference type="EMBL" id="RJVJ01000001">
    <property type="protein sequence ID" value="ROR44254.1"/>
    <property type="molecule type" value="Genomic_DNA"/>
</dbReference>
<feature type="compositionally biased region" description="Low complexity" evidence="1">
    <location>
        <begin position="157"/>
        <end position="181"/>
    </location>
</feature>
<evidence type="ECO:0000313" key="3">
    <source>
        <dbReference type="EMBL" id="ROR44254.1"/>
    </source>
</evidence>
<reference evidence="3 4" key="1">
    <citation type="submission" date="2018-11" db="EMBL/GenBank/DDBJ databases">
        <title>Sequencing the genomes of 1000 actinobacteria strains.</title>
        <authorList>
            <person name="Klenk H.-P."/>
        </authorList>
    </citation>
    <scope>NUCLEOTIDE SEQUENCE [LARGE SCALE GENOMIC DNA]</scope>
    <source>
        <strain evidence="3 4">DSM 44780</strain>
    </source>
</reference>
<dbReference type="Proteomes" id="UP000267408">
    <property type="component" value="Unassembled WGS sequence"/>
</dbReference>
<keyword evidence="2" id="KW-0812">Transmembrane</keyword>
<comment type="caution">
    <text evidence="3">The sequence shown here is derived from an EMBL/GenBank/DDBJ whole genome shotgun (WGS) entry which is preliminary data.</text>
</comment>
<keyword evidence="2" id="KW-1133">Transmembrane helix</keyword>
<protein>
    <submittedName>
        <fullName evidence="3">Uncharacterized protein</fullName>
    </submittedName>
</protein>
<name>A0A8G1XC11_9ACTN</name>
<accession>A0A8G1XC11</accession>
<dbReference type="AlphaFoldDB" id="A0A8G1XC11"/>
<evidence type="ECO:0000256" key="2">
    <source>
        <dbReference type="SAM" id="Phobius"/>
    </source>
</evidence>
<evidence type="ECO:0000256" key="1">
    <source>
        <dbReference type="SAM" id="MobiDB-lite"/>
    </source>
</evidence>
<feature type="transmembrane region" description="Helical" evidence="2">
    <location>
        <begin position="12"/>
        <end position="33"/>
    </location>
</feature>
<proteinExistence type="predicted"/>